<evidence type="ECO:0000313" key="16">
    <source>
        <dbReference type="Proteomes" id="UP000295748"/>
    </source>
</evidence>
<evidence type="ECO:0000256" key="5">
    <source>
        <dbReference type="ARBA" id="ARBA00022840"/>
    </source>
</evidence>
<comment type="catalytic activity">
    <reaction evidence="8">
        <text>3-dehydro-D-erythronate + ATP = 3-dehydro-4-O-phospho-D-erythronate + ADP + H(+)</text>
        <dbReference type="Rhea" id="RHEA:52556"/>
        <dbReference type="ChEBI" id="CHEBI:15378"/>
        <dbReference type="ChEBI" id="CHEBI:30616"/>
        <dbReference type="ChEBI" id="CHEBI:57958"/>
        <dbReference type="ChEBI" id="CHEBI:136593"/>
        <dbReference type="ChEBI" id="CHEBI:456216"/>
        <dbReference type="EC" id="2.7.1.217"/>
    </reaction>
</comment>
<evidence type="ECO:0000256" key="6">
    <source>
        <dbReference type="ARBA" id="ARBA00023277"/>
    </source>
</evidence>
<evidence type="ECO:0000259" key="14">
    <source>
        <dbReference type="Pfam" id="PF17042"/>
    </source>
</evidence>
<feature type="domain" description="Four-carbon acid sugar kinase nucleotide binding" evidence="14">
    <location>
        <begin position="254"/>
        <end position="410"/>
    </location>
</feature>
<dbReference type="InterPro" id="IPR010737">
    <property type="entry name" value="4-carb_acid_sugar_kinase_N"/>
</dbReference>
<accession>A0ABX5SQC5</accession>
<dbReference type="RefSeq" id="WP_135062853.1">
    <property type="nucleotide sequence ID" value="NZ_CP038266.1"/>
</dbReference>
<protein>
    <recommendedName>
        <fullName evidence="11">3-oxo-tetronate kinase</fullName>
        <ecNumber evidence="10">2.7.1.217</ecNumber>
    </recommendedName>
    <alternativeName>
        <fullName evidence="12">3-dehydrotetronate 4-kinase</fullName>
    </alternativeName>
</protein>
<keyword evidence="5" id="KW-0067">ATP-binding</keyword>
<evidence type="ECO:0000256" key="7">
    <source>
        <dbReference type="ARBA" id="ARBA00035898"/>
    </source>
</evidence>
<keyword evidence="6" id="KW-0119">Carbohydrate metabolism</keyword>
<dbReference type="Gene3D" id="3.40.50.10840">
    <property type="entry name" value="Putative sugar-binding, N-terminal domain"/>
    <property type="match status" value="1"/>
</dbReference>
<dbReference type="EC" id="2.7.1.217" evidence="10"/>
<keyword evidence="3" id="KW-0547">Nucleotide-binding</keyword>
<dbReference type="Gene3D" id="3.40.980.20">
    <property type="entry name" value="Four-carbon acid sugar kinase, nucleotide binding domain"/>
    <property type="match status" value="1"/>
</dbReference>
<dbReference type="Pfam" id="PF07005">
    <property type="entry name" value="SBD_N"/>
    <property type="match status" value="1"/>
</dbReference>
<dbReference type="SUPFAM" id="SSF142764">
    <property type="entry name" value="YgbK-like"/>
    <property type="match status" value="1"/>
</dbReference>
<keyword evidence="4 15" id="KW-0418">Kinase</keyword>
<proteinExistence type="inferred from homology"/>
<comment type="function">
    <text evidence="9">Catalyzes the ATP-dependent phosphorylation of 3-oxo-tetronate to 3-oxo-tetronate 4-phosphate.</text>
</comment>
<name>A0ABX5SQC5_9MICO</name>
<dbReference type="InterPro" id="IPR050007">
    <property type="entry name" value="OtnK"/>
</dbReference>
<evidence type="ECO:0000256" key="4">
    <source>
        <dbReference type="ARBA" id="ARBA00022777"/>
    </source>
</evidence>
<evidence type="ECO:0000256" key="11">
    <source>
        <dbReference type="ARBA" id="ARBA00039461"/>
    </source>
</evidence>
<evidence type="ECO:0000256" key="1">
    <source>
        <dbReference type="ARBA" id="ARBA00005715"/>
    </source>
</evidence>
<feature type="domain" description="Four-carbon acid sugar kinase N-terminal" evidence="13">
    <location>
        <begin position="5"/>
        <end position="233"/>
    </location>
</feature>
<dbReference type="Proteomes" id="UP000295748">
    <property type="component" value="Chromosome"/>
</dbReference>
<gene>
    <name evidence="15" type="ORF">E4K62_01355</name>
</gene>
<dbReference type="InterPro" id="IPR031475">
    <property type="entry name" value="NBD_C"/>
</dbReference>
<comment type="similarity">
    <text evidence="1">Belongs to the four-carbon acid sugar kinase family.</text>
</comment>
<dbReference type="Pfam" id="PF17042">
    <property type="entry name" value="NBD_C"/>
    <property type="match status" value="1"/>
</dbReference>
<dbReference type="NCBIfam" id="NF043035">
    <property type="entry name" value="OxoTetrKin"/>
    <property type="match status" value="1"/>
</dbReference>
<dbReference type="EMBL" id="CP038266">
    <property type="protein sequence ID" value="QBR87462.1"/>
    <property type="molecule type" value="Genomic_DNA"/>
</dbReference>
<evidence type="ECO:0000259" key="13">
    <source>
        <dbReference type="Pfam" id="PF07005"/>
    </source>
</evidence>
<evidence type="ECO:0000256" key="10">
    <source>
        <dbReference type="ARBA" id="ARBA00039095"/>
    </source>
</evidence>
<dbReference type="InterPro" id="IPR037051">
    <property type="entry name" value="4-carb_acid_sugar_kinase_N_sf"/>
</dbReference>
<evidence type="ECO:0000256" key="9">
    <source>
        <dbReference type="ARBA" id="ARBA00037335"/>
    </source>
</evidence>
<organism evidence="15 16">
    <name type="scientific">Microbacterium wangchenii</name>
    <dbReference type="NCBI Taxonomy" id="2541726"/>
    <lineage>
        <taxon>Bacteria</taxon>
        <taxon>Bacillati</taxon>
        <taxon>Actinomycetota</taxon>
        <taxon>Actinomycetes</taxon>
        <taxon>Micrococcales</taxon>
        <taxon>Microbacteriaceae</taxon>
        <taxon>Microbacterium</taxon>
    </lineage>
</organism>
<evidence type="ECO:0000256" key="8">
    <source>
        <dbReference type="ARBA" id="ARBA00036346"/>
    </source>
</evidence>
<evidence type="ECO:0000313" key="15">
    <source>
        <dbReference type="EMBL" id="QBR87462.1"/>
    </source>
</evidence>
<comment type="catalytic activity">
    <reaction evidence="7">
        <text>3-dehydro-L-erythronate + ATP = 3-dehydro-4-O-phospho-L-erythronate + ADP + H(+)</text>
        <dbReference type="Rhea" id="RHEA:52552"/>
        <dbReference type="ChEBI" id="CHEBI:15378"/>
        <dbReference type="ChEBI" id="CHEBI:30616"/>
        <dbReference type="ChEBI" id="CHEBI:136592"/>
        <dbReference type="ChEBI" id="CHEBI:136670"/>
        <dbReference type="ChEBI" id="CHEBI:456216"/>
        <dbReference type="EC" id="2.7.1.217"/>
    </reaction>
</comment>
<keyword evidence="2" id="KW-0808">Transferase</keyword>
<evidence type="ECO:0000256" key="12">
    <source>
        <dbReference type="ARBA" id="ARBA00041377"/>
    </source>
</evidence>
<evidence type="ECO:0000256" key="2">
    <source>
        <dbReference type="ARBA" id="ARBA00022679"/>
    </source>
</evidence>
<sequence>MSLQLGVVADDLTGACDVAAGVHALGVDAEVRLGVPDSGAAPEARVVIVALKSRTAPAAEAVRDSVASARVLRSWGARRLYLKYCSTFDSTDEGNIGPVADALLDLAGEDAAAVGTPATPAAARTMHRGHLFVGDRLLSESSLAHHPLTPMRDADLIRVLARQTPRPVAGIPLEILHAGPAAVAGRIAELRAQGVRHVLLDAVEDGDLDAAAAAAAGAPDLILTGAAGFAAALARSLGGAAAPSVEPPPDGARLILSGSGSERTRAQVSAYRGPSHPIDVSALVAEPTAVVAEVMRFVGRAAGTPLVTATAEPEEVARLQARWGRDRTAALVEDALARVAVAAVEECGVRRVLVAGGETSGAVAAALGATVLRVRRIAAPGVAWTTATDPSGRVLDLCFKSGNFGGTDFFDRAWD</sequence>
<reference evidence="15 16" key="1">
    <citation type="submission" date="2019-03" db="EMBL/GenBank/DDBJ databases">
        <authorList>
            <person name="Dong K."/>
        </authorList>
    </citation>
    <scope>NUCLEOTIDE SEQUENCE [LARGE SCALE GENOMIC DNA]</scope>
    <source>
        <strain evidence="16">dk512</strain>
    </source>
</reference>
<dbReference type="GO" id="GO:0016301">
    <property type="term" value="F:kinase activity"/>
    <property type="evidence" value="ECO:0007669"/>
    <property type="project" value="UniProtKB-KW"/>
</dbReference>
<dbReference type="InterPro" id="IPR042213">
    <property type="entry name" value="NBD_C_sf"/>
</dbReference>
<keyword evidence="16" id="KW-1185">Reference proteome</keyword>
<evidence type="ECO:0000256" key="3">
    <source>
        <dbReference type="ARBA" id="ARBA00022741"/>
    </source>
</evidence>